<dbReference type="EMBL" id="FQTU01000002">
    <property type="protein sequence ID" value="SHE44603.1"/>
    <property type="molecule type" value="Genomic_DNA"/>
</dbReference>
<dbReference type="PANTHER" id="PTHR47245">
    <property type="entry name" value="PEPTIDYLPROLYL ISOMERASE"/>
    <property type="match status" value="1"/>
</dbReference>
<dbReference type="OrthoDB" id="14196at2"/>
<protein>
    <submittedName>
        <fullName evidence="3">Peptidyl-prolyl cis-trans isomerase C</fullName>
    </submittedName>
</protein>
<gene>
    <name evidence="3" type="ORF">SAMN02746064_00514</name>
</gene>
<name>A0A1M4TJD6_9FIRM</name>
<dbReference type="RefSeq" id="WP_073269507.1">
    <property type="nucleotide sequence ID" value="NZ_FQTU01000002.1"/>
</dbReference>
<dbReference type="PROSITE" id="PS01096">
    <property type="entry name" value="PPIC_PPIASE_1"/>
    <property type="match status" value="1"/>
</dbReference>
<feature type="domain" description="PpiC" evidence="2">
    <location>
        <begin position="112"/>
        <end position="201"/>
    </location>
</feature>
<dbReference type="SUPFAM" id="SSF109998">
    <property type="entry name" value="Triger factor/SurA peptide-binding domain-like"/>
    <property type="match status" value="1"/>
</dbReference>
<dbReference type="STRING" id="1120975.SAMN02746064_00514"/>
<reference evidence="3 4" key="1">
    <citation type="submission" date="2016-11" db="EMBL/GenBank/DDBJ databases">
        <authorList>
            <person name="Jaros S."/>
            <person name="Januszkiewicz K."/>
            <person name="Wedrychowicz H."/>
        </authorList>
    </citation>
    <scope>NUCLEOTIDE SEQUENCE [LARGE SCALE GENOMIC DNA]</scope>
    <source>
        <strain evidence="3 4">DSM 14828</strain>
    </source>
</reference>
<keyword evidence="4" id="KW-1185">Reference proteome</keyword>
<evidence type="ECO:0000259" key="2">
    <source>
        <dbReference type="PROSITE" id="PS50198"/>
    </source>
</evidence>
<dbReference type="InterPro" id="IPR050245">
    <property type="entry name" value="PrsA_foldase"/>
</dbReference>
<evidence type="ECO:0000256" key="1">
    <source>
        <dbReference type="PROSITE-ProRule" id="PRU00278"/>
    </source>
</evidence>
<proteinExistence type="predicted"/>
<organism evidence="3 4">
    <name type="scientific">Alkalibacter saccharofermentans DSM 14828</name>
    <dbReference type="NCBI Taxonomy" id="1120975"/>
    <lineage>
        <taxon>Bacteria</taxon>
        <taxon>Bacillati</taxon>
        <taxon>Bacillota</taxon>
        <taxon>Clostridia</taxon>
        <taxon>Eubacteriales</taxon>
        <taxon>Eubacteriaceae</taxon>
        <taxon>Alkalibacter</taxon>
    </lineage>
</organism>
<sequence length="247" mass="28044">MSKVLANVNGKSITENDLDFLLSTIPPQQAAAYSNPEAKQGLLEELIAHELFYFEALDNNIEEDETFKKELELTKEKLIKSYAISSYLMKAEVTEEDAKAFYDENPQNFKENLQYGASHILVDTKEEHDEVLAAITSGESFEDLAQKHSKCPSNEKGGDLGFFAKGQMVKEFDDALEAMAVNEIKGDVKTTYGYHIIKLTDKKPENTLAYGDVRDKIKNYLLQGKQNDMFVNKVEDLKNKYNVEYIK</sequence>
<dbReference type="Pfam" id="PF13616">
    <property type="entry name" value="Rotamase_3"/>
    <property type="match status" value="1"/>
</dbReference>
<dbReference type="Gene3D" id="3.10.50.40">
    <property type="match status" value="1"/>
</dbReference>
<dbReference type="InterPro" id="IPR023058">
    <property type="entry name" value="PPIase_PpiC_CS"/>
</dbReference>
<dbReference type="AlphaFoldDB" id="A0A1M4TJD6"/>
<accession>A0A1M4TJD6</accession>
<dbReference type="InterPro" id="IPR000297">
    <property type="entry name" value="PPIase_PpiC"/>
</dbReference>
<dbReference type="InterPro" id="IPR027304">
    <property type="entry name" value="Trigger_fact/SurA_dom_sf"/>
</dbReference>
<dbReference type="PROSITE" id="PS50198">
    <property type="entry name" value="PPIC_PPIASE_2"/>
    <property type="match status" value="1"/>
</dbReference>
<dbReference type="Gene3D" id="1.10.8.1040">
    <property type="match status" value="1"/>
</dbReference>
<keyword evidence="1" id="KW-0697">Rotamase</keyword>
<dbReference type="SUPFAM" id="SSF54534">
    <property type="entry name" value="FKBP-like"/>
    <property type="match status" value="1"/>
</dbReference>
<evidence type="ECO:0000313" key="3">
    <source>
        <dbReference type="EMBL" id="SHE44603.1"/>
    </source>
</evidence>
<evidence type="ECO:0000313" key="4">
    <source>
        <dbReference type="Proteomes" id="UP000184251"/>
    </source>
</evidence>
<dbReference type="Proteomes" id="UP000184251">
    <property type="component" value="Unassembled WGS sequence"/>
</dbReference>
<dbReference type="PANTHER" id="PTHR47245:SF2">
    <property type="entry name" value="PEPTIDYL-PROLYL CIS-TRANS ISOMERASE HP_0175-RELATED"/>
    <property type="match status" value="1"/>
</dbReference>
<dbReference type="GO" id="GO:0003755">
    <property type="term" value="F:peptidyl-prolyl cis-trans isomerase activity"/>
    <property type="evidence" value="ECO:0007669"/>
    <property type="project" value="UniProtKB-KW"/>
</dbReference>
<keyword evidence="1 3" id="KW-0413">Isomerase</keyword>
<dbReference type="InterPro" id="IPR046357">
    <property type="entry name" value="PPIase_dom_sf"/>
</dbReference>